<reference evidence="1 2" key="1">
    <citation type="journal article" date="2016" name="Sci. Rep.">
        <title>Complete genome sequence and transcriptomic analysis of a novel marine strain Bacillus weihaiensis reveals the mechanism of brown algae degradation.</title>
        <authorList>
            <person name="Zhu Y."/>
            <person name="Chen P."/>
            <person name="Bao Y."/>
            <person name="Men Y."/>
            <person name="Zeng Y."/>
            <person name="Yang J."/>
            <person name="Sun J."/>
            <person name="Sun Y."/>
        </authorList>
    </citation>
    <scope>NUCLEOTIDE SEQUENCE [LARGE SCALE GENOMIC DNA]</scope>
    <source>
        <strain evidence="1 2">Alg07</strain>
    </source>
</reference>
<dbReference type="STRING" id="1547283.A9C19_00685"/>
<evidence type="ECO:0000313" key="2">
    <source>
        <dbReference type="Proteomes" id="UP000181936"/>
    </source>
</evidence>
<organism evidence="1 2">
    <name type="scientific">Bacillus weihaiensis</name>
    <dbReference type="NCBI Taxonomy" id="1547283"/>
    <lineage>
        <taxon>Bacteria</taxon>
        <taxon>Bacillati</taxon>
        <taxon>Bacillota</taxon>
        <taxon>Bacilli</taxon>
        <taxon>Bacillales</taxon>
        <taxon>Bacillaceae</taxon>
        <taxon>Bacillus</taxon>
    </lineage>
</organism>
<protein>
    <submittedName>
        <fullName evidence="1">Uncharacterized protein</fullName>
    </submittedName>
</protein>
<dbReference type="Proteomes" id="UP000181936">
    <property type="component" value="Chromosome"/>
</dbReference>
<evidence type="ECO:0000313" key="1">
    <source>
        <dbReference type="EMBL" id="APH03387.1"/>
    </source>
</evidence>
<name>A0A1L3MM29_9BACI</name>
<sequence length="93" mass="11157">MLSEILQTLITLWGGKDSHPTEETTNQNLKILRNEQWFKPLFSEHTELFVKNRELRYFIGATKPQEIISNPKKKQRFEEDLKHLINLIEKKHK</sequence>
<dbReference type="KEGG" id="bwh:A9C19_00685"/>
<dbReference type="RefSeq" id="WP_072578170.1">
    <property type="nucleotide sequence ID" value="NZ_CP016020.1"/>
</dbReference>
<gene>
    <name evidence="1" type="ORF">A9C19_00685</name>
</gene>
<accession>A0A1L3MM29</accession>
<dbReference type="OrthoDB" id="2939473at2"/>
<keyword evidence="2" id="KW-1185">Reference proteome</keyword>
<dbReference type="EMBL" id="CP016020">
    <property type="protein sequence ID" value="APH03387.1"/>
    <property type="molecule type" value="Genomic_DNA"/>
</dbReference>
<proteinExistence type="predicted"/>
<dbReference type="AlphaFoldDB" id="A0A1L3MM29"/>